<keyword evidence="3" id="KW-1185">Reference proteome</keyword>
<dbReference type="Gene3D" id="2.60.40.1930">
    <property type="match status" value="1"/>
</dbReference>
<dbReference type="EMBL" id="JAIPUX010000439">
    <property type="protein sequence ID" value="KAH0628659.1"/>
    <property type="molecule type" value="Genomic_DNA"/>
</dbReference>
<protein>
    <recommendedName>
        <fullName evidence="1">Alpha-2-macroglobulin bait region domain-containing protein</fullName>
    </recommendedName>
</protein>
<organism evidence="2 3">
    <name type="scientific">Phrynosoma platyrhinos</name>
    <name type="common">Desert horned lizard</name>
    <dbReference type="NCBI Taxonomy" id="52577"/>
    <lineage>
        <taxon>Eukaryota</taxon>
        <taxon>Metazoa</taxon>
        <taxon>Chordata</taxon>
        <taxon>Craniata</taxon>
        <taxon>Vertebrata</taxon>
        <taxon>Euteleostomi</taxon>
        <taxon>Lepidosauria</taxon>
        <taxon>Squamata</taxon>
        <taxon>Bifurcata</taxon>
        <taxon>Unidentata</taxon>
        <taxon>Episquamata</taxon>
        <taxon>Toxicofera</taxon>
        <taxon>Iguania</taxon>
        <taxon>Phrynosomatidae</taxon>
        <taxon>Phrynosomatinae</taxon>
        <taxon>Phrynosoma</taxon>
    </lineage>
</organism>
<sequence>MQVVSKGGIVQEGTHNLSVKNGEAKGVFLLNLVVDVESAPLAHLVVYTDLRNEVIAHSADFTVENCFLNKVYNLLPVKNLQGYQYKSHNLDEPCTPFENLVVYLPTDSIHEGDTYGIFKVYNLLPVKNLQGYQYKSHNLDDPCTTFNNLGLCGLTNLVIPSCYEGDTYDIFKVLCQCGDVEVLLTWVPVSIVIYEQRNNTMHVLITPYFRNMAQTYSLFLVCLTVNYGMPDYGGVIPPEEQEPPIMMPMRVDTGVKHVPQVDHRDLPQTDYNEPVETMRSIFPETWMWFTTTLE</sequence>
<reference evidence="2 3" key="1">
    <citation type="journal article" date="2022" name="Gigascience">
        <title>A chromosome-level genome assembly and annotation of the desert horned lizard, Phrynosoma platyrhinos, provides insight into chromosomal rearrangements among reptiles.</title>
        <authorList>
            <person name="Koochekian N."/>
            <person name="Ascanio A."/>
            <person name="Farleigh K."/>
            <person name="Card D.C."/>
            <person name="Schield D.R."/>
            <person name="Castoe T.A."/>
            <person name="Jezkova T."/>
        </authorList>
    </citation>
    <scope>NUCLEOTIDE SEQUENCE [LARGE SCALE GENOMIC DNA]</scope>
    <source>
        <strain evidence="2">NK-2021</strain>
    </source>
</reference>
<name>A0ABQ7TG98_PHRPL</name>
<dbReference type="InterPro" id="IPR011625">
    <property type="entry name" value="A2M_N_BRD"/>
</dbReference>
<evidence type="ECO:0000259" key="1">
    <source>
        <dbReference type="Pfam" id="PF07703"/>
    </source>
</evidence>
<feature type="domain" description="Alpha-2-macroglobulin bait region" evidence="1">
    <location>
        <begin position="2"/>
        <end position="71"/>
    </location>
</feature>
<dbReference type="Pfam" id="PF07703">
    <property type="entry name" value="A2M_BRD"/>
    <property type="match status" value="1"/>
</dbReference>
<evidence type="ECO:0000313" key="3">
    <source>
        <dbReference type="Proteomes" id="UP000826234"/>
    </source>
</evidence>
<dbReference type="InterPro" id="IPR050473">
    <property type="entry name" value="A2M/Complement_sys"/>
</dbReference>
<evidence type="ECO:0000313" key="2">
    <source>
        <dbReference type="EMBL" id="KAH0628659.1"/>
    </source>
</evidence>
<dbReference type="Proteomes" id="UP000826234">
    <property type="component" value="Unassembled WGS sequence"/>
</dbReference>
<dbReference type="PANTHER" id="PTHR11412">
    <property type="entry name" value="MACROGLOBULIN / COMPLEMENT"/>
    <property type="match status" value="1"/>
</dbReference>
<accession>A0ABQ7TG98</accession>
<comment type="caution">
    <text evidence="2">The sequence shown here is derived from an EMBL/GenBank/DDBJ whole genome shotgun (WGS) entry which is preliminary data.</text>
</comment>
<proteinExistence type="predicted"/>
<dbReference type="PANTHER" id="PTHR11412:SF171">
    <property type="entry name" value="PREGNANCY ZONE PROTEIN-LIKE PROTEIN"/>
    <property type="match status" value="1"/>
</dbReference>
<gene>
    <name evidence="2" type="ORF">JD844_010058</name>
</gene>